<dbReference type="SUPFAM" id="SSF53850">
    <property type="entry name" value="Periplasmic binding protein-like II"/>
    <property type="match status" value="1"/>
</dbReference>
<dbReference type="Gene3D" id="3.10.105.10">
    <property type="entry name" value="Dipeptide-binding Protein, Domain 3"/>
    <property type="match status" value="1"/>
</dbReference>
<evidence type="ECO:0000259" key="4">
    <source>
        <dbReference type="Pfam" id="PF00496"/>
    </source>
</evidence>
<protein>
    <submittedName>
        <fullName evidence="5">Periplasmic dipeptide transport protein (Dipeptide-binding protein) (DBP)</fullName>
    </submittedName>
</protein>
<dbReference type="CDD" id="cd08493">
    <property type="entry name" value="PBP2_DppA_like"/>
    <property type="match status" value="1"/>
</dbReference>
<dbReference type="PIRSF" id="PIRSF002741">
    <property type="entry name" value="MppA"/>
    <property type="match status" value="1"/>
</dbReference>
<comment type="caution">
    <text evidence="5">The sequence shown here is derived from an EMBL/GenBank/DDBJ whole genome shotgun (WGS) entry which is preliminary data.</text>
</comment>
<keyword evidence="3" id="KW-1133">Transmembrane helix</keyword>
<feature type="transmembrane region" description="Helical" evidence="3">
    <location>
        <begin position="12"/>
        <end position="34"/>
    </location>
</feature>
<proteinExistence type="inferred from homology"/>
<dbReference type="GO" id="GO:0030288">
    <property type="term" value="C:outer membrane-bounded periplasmic space"/>
    <property type="evidence" value="ECO:0007669"/>
    <property type="project" value="TreeGrafter"/>
</dbReference>
<dbReference type="InterPro" id="IPR000914">
    <property type="entry name" value="SBP_5_dom"/>
</dbReference>
<dbReference type="GO" id="GO:0042938">
    <property type="term" value="P:dipeptide transport"/>
    <property type="evidence" value="ECO:0007669"/>
    <property type="project" value="TreeGrafter"/>
</dbReference>
<evidence type="ECO:0000313" key="5">
    <source>
        <dbReference type="EMBL" id="CCD30064.1"/>
    </source>
</evidence>
<dbReference type="PANTHER" id="PTHR30290:SF38">
    <property type="entry name" value="D,D-DIPEPTIDE-BINDING PERIPLASMIC PROTEIN DDPA-RELATED"/>
    <property type="match status" value="1"/>
</dbReference>
<dbReference type="EMBL" id="CAFB01000058">
    <property type="protein sequence ID" value="CCD30064.1"/>
    <property type="molecule type" value="Genomic_DNA"/>
</dbReference>
<dbReference type="InterPro" id="IPR039424">
    <property type="entry name" value="SBP_5"/>
</dbReference>
<dbReference type="AlphaFoldDB" id="G2JBB0"/>
<evidence type="ECO:0000256" key="3">
    <source>
        <dbReference type="SAM" id="Phobius"/>
    </source>
</evidence>
<keyword evidence="3" id="KW-0812">Transmembrane</keyword>
<name>G2JBB0_9BURK</name>
<dbReference type="Gene3D" id="3.40.190.10">
    <property type="entry name" value="Periplasmic binding protein-like II"/>
    <property type="match status" value="1"/>
</dbReference>
<evidence type="ECO:0000256" key="1">
    <source>
        <dbReference type="ARBA" id="ARBA00005695"/>
    </source>
</evidence>
<accession>G2JBB0</accession>
<dbReference type="GO" id="GO:1904680">
    <property type="term" value="F:peptide transmembrane transporter activity"/>
    <property type="evidence" value="ECO:0007669"/>
    <property type="project" value="TreeGrafter"/>
</dbReference>
<keyword evidence="3" id="KW-0472">Membrane</keyword>
<comment type="similarity">
    <text evidence="1">Belongs to the bacterial solute-binding protein 5 family.</text>
</comment>
<dbReference type="eggNOG" id="COG0747">
    <property type="taxonomic scope" value="Bacteria"/>
</dbReference>
<dbReference type="InterPro" id="IPR030678">
    <property type="entry name" value="Peptide/Ni-bd"/>
</dbReference>
<reference evidence="5 6" key="1">
    <citation type="submission" date="2011-08" db="EMBL/GenBank/DDBJ databases">
        <title>The genome of the obligate endobacterium of an arbuscular mycorrhizal fungus reveals an interphylum network of nutritional interactions.</title>
        <authorList>
            <person name="Ghignone S."/>
            <person name="Salvioli A."/>
            <person name="Anca I."/>
            <person name="Lumini E."/>
            <person name="Ortu G."/>
            <person name="Petiti L."/>
            <person name="Cruveiller S."/>
            <person name="Bianciotto V."/>
            <person name="Piffanelli P."/>
            <person name="Lanfranco L."/>
            <person name="Bonfante P."/>
        </authorList>
    </citation>
    <scope>NUCLEOTIDE SEQUENCE [LARGE SCALE GENOMIC DNA]</scope>
    <source>
        <strain evidence="5 6">BEG34</strain>
    </source>
</reference>
<dbReference type="Pfam" id="PF00496">
    <property type="entry name" value="SBP_bac_5"/>
    <property type="match status" value="1"/>
</dbReference>
<dbReference type="PROSITE" id="PS01040">
    <property type="entry name" value="SBP_BACTERIAL_5"/>
    <property type="match status" value="1"/>
</dbReference>
<dbReference type="RefSeq" id="WP_006683141.1">
    <property type="nucleotide sequence ID" value="NZ_CAFB01000058.1"/>
</dbReference>
<evidence type="ECO:0000313" key="6">
    <source>
        <dbReference type="Proteomes" id="UP000054051"/>
    </source>
</evidence>
<organism evidence="5 6">
    <name type="scientific">Candidatus Glomeribacter gigasporarum BEG34</name>
    <dbReference type="NCBI Taxonomy" id="1070319"/>
    <lineage>
        <taxon>Bacteria</taxon>
        <taxon>Pseudomonadati</taxon>
        <taxon>Pseudomonadota</taxon>
        <taxon>Betaproteobacteria</taxon>
        <taxon>Burkholderiales</taxon>
        <taxon>Burkholderiaceae</taxon>
        <taxon>Candidatus Glomeribacter</taxon>
    </lineage>
</organism>
<dbReference type="GO" id="GO:0043190">
    <property type="term" value="C:ATP-binding cassette (ABC) transporter complex"/>
    <property type="evidence" value="ECO:0007669"/>
    <property type="project" value="InterPro"/>
</dbReference>
<gene>
    <name evidence="5" type="primary">dppA</name>
    <name evidence="5" type="ORF">CAGGBEG34_30025</name>
</gene>
<evidence type="ECO:0000256" key="2">
    <source>
        <dbReference type="ARBA" id="ARBA00022729"/>
    </source>
</evidence>
<dbReference type="Proteomes" id="UP000054051">
    <property type="component" value="Unassembled WGS sequence"/>
</dbReference>
<keyword evidence="2" id="KW-0732">Signal</keyword>
<feature type="domain" description="Solute-binding protein family 5" evidence="4">
    <location>
        <begin position="94"/>
        <end position="471"/>
    </location>
</feature>
<dbReference type="STRING" id="1070319.CAGGBEG34_30025"/>
<dbReference type="PANTHER" id="PTHR30290">
    <property type="entry name" value="PERIPLASMIC BINDING COMPONENT OF ABC TRANSPORTER"/>
    <property type="match status" value="1"/>
</dbReference>
<sequence length="551" mass="62537">MKTETRPLMNAAYHLLLVLALRAGIIFMVELMTYCGAYANDLTKPGLPMKSLVYCSEASPTGFDPNRYIAVSDNAVAATVFNRLLEYKLENTNKIEPSLAERWDISPDGRAYTFYLRRGVKFHATPWFKPTRDFNAEDVVFTFERMLNPNMPFSKAYPAEFPSYIRELEKIIAKTEALDPYTVRFTLHSVHAPFLSTLAIPSASILPAEYAQQLLERGKPSEINQKPVGTGPFIFRKYDKDSNLVFDSNPEYWKPEDVRLSKLIFSITPDAAVRAQKLIRNECQVSAVPRPADIAVLQKVPHLRVLKQSGFTMGYLAYNTTHPPLDDVRVRRALDMAIDKKAIIDIVYDSHAQVAVVPMPPLQWGYDKSLKDTPRDVKQARKLLAQAGYQNGFTVSLWAASVQRPALPASRLMVEMIQADWEKIGVKAKIATYELAEFFKRANKGEHDALLTGWINYSNDPDEWLSTVRFSHWRNKEFDDLRQKAQQTVDTAKRTQLYLEAQKVFKREQPFTPIAYATDYQVINKHVTGFKINPLGPAIFSGVGIGTPVQE</sequence>
<dbReference type="Gene3D" id="3.90.76.10">
    <property type="entry name" value="Dipeptide-binding Protein, Domain 1"/>
    <property type="match status" value="1"/>
</dbReference>
<keyword evidence="6" id="KW-1185">Reference proteome</keyword>
<dbReference type="InterPro" id="IPR023765">
    <property type="entry name" value="SBP_5_CS"/>
</dbReference>